<keyword evidence="5" id="KW-0862">Zinc</keyword>
<feature type="domain" description="HTH myb-type" evidence="10">
    <location>
        <begin position="75"/>
        <end position="107"/>
    </location>
</feature>
<keyword evidence="7" id="KW-0539">Nucleus</keyword>
<feature type="compositionally biased region" description="Basic and acidic residues" evidence="8">
    <location>
        <begin position="577"/>
        <end position="588"/>
    </location>
</feature>
<evidence type="ECO:0000256" key="8">
    <source>
        <dbReference type="SAM" id="MobiDB-lite"/>
    </source>
</evidence>
<organism evidence="11">
    <name type="scientific">Tetraodon nigroviridis</name>
    <name type="common">Spotted green pufferfish</name>
    <name type="synonym">Chelonodon nigroviridis</name>
    <dbReference type="NCBI Taxonomy" id="99883"/>
    <lineage>
        <taxon>Eukaryota</taxon>
        <taxon>Metazoa</taxon>
        <taxon>Chordata</taxon>
        <taxon>Craniata</taxon>
        <taxon>Vertebrata</taxon>
        <taxon>Euteleostomi</taxon>
        <taxon>Actinopterygii</taxon>
        <taxon>Neopterygii</taxon>
        <taxon>Teleostei</taxon>
        <taxon>Neoteleostei</taxon>
        <taxon>Acanthomorphata</taxon>
        <taxon>Eupercaria</taxon>
        <taxon>Tetraodontiformes</taxon>
        <taxon>Tetradontoidea</taxon>
        <taxon>Tetraodontidae</taxon>
        <taxon>Tetraodon</taxon>
    </lineage>
</organism>
<proteinExistence type="predicted"/>
<evidence type="ECO:0000256" key="5">
    <source>
        <dbReference type="ARBA" id="ARBA00022833"/>
    </source>
</evidence>
<dbReference type="InterPro" id="IPR052035">
    <property type="entry name" value="ZnF_BED_domain_contain"/>
</dbReference>
<dbReference type="InterPro" id="IPR012337">
    <property type="entry name" value="RNaseH-like_sf"/>
</dbReference>
<feature type="non-terminal residue" evidence="11">
    <location>
        <position position="1"/>
    </location>
</feature>
<evidence type="ECO:0000259" key="10">
    <source>
        <dbReference type="PROSITE" id="PS51294"/>
    </source>
</evidence>
<comment type="subcellular location">
    <subcellularLocation>
        <location evidence="1">Nucleus</location>
    </subcellularLocation>
</comment>
<keyword evidence="2" id="KW-0479">Metal-binding</keyword>
<dbReference type="SUPFAM" id="SSF46689">
    <property type="entry name" value="Homeodomain-like"/>
    <property type="match status" value="1"/>
</dbReference>
<name>Q4S7Y8_TETNG</name>
<evidence type="ECO:0000259" key="9">
    <source>
        <dbReference type="PROSITE" id="PS50090"/>
    </source>
</evidence>
<reference evidence="11" key="1">
    <citation type="journal article" date="2004" name="Nature">
        <title>Genome duplication in the teleost fish Tetraodon nigroviridis reveals the early vertebrate proto-karyotype.</title>
        <authorList>
            <person name="Jaillon O."/>
            <person name="Aury J.-M."/>
            <person name="Brunet F."/>
            <person name="Petit J.-L."/>
            <person name="Stange-Thomann N."/>
            <person name="Mauceli E."/>
            <person name="Bouneau L."/>
            <person name="Fischer C."/>
            <person name="Ozouf-Costaz C."/>
            <person name="Bernot A."/>
            <person name="Nicaud S."/>
            <person name="Jaffe D."/>
            <person name="Fisher S."/>
            <person name="Lutfalla G."/>
            <person name="Dossat C."/>
            <person name="Segurens B."/>
            <person name="Dasilva C."/>
            <person name="Salanoubat M."/>
            <person name="Levy M."/>
            <person name="Boudet N."/>
            <person name="Castellano S."/>
            <person name="Anthouard V."/>
            <person name="Jubin C."/>
            <person name="Castelli V."/>
            <person name="Katinka M."/>
            <person name="Vacherie B."/>
            <person name="Biemont C."/>
            <person name="Skalli Z."/>
            <person name="Cattolico L."/>
            <person name="Poulain J."/>
            <person name="De Berardinis V."/>
            <person name="Cruaud C."/>
            <person name="Duprat S."/>
            <person name="Brottier P."/>
            <person name="Coutanceau J.-P."/>
            <person name="Gouzy J."/>
            <person name="Parra G."/>
            <person name="Lardier G."/>
            <person name="Chapple C."/>
            <person name="McKernan K.J."/>
            <person name="McEwan P."/>
            <person name="Bosak S."/>
            <person name="Kellis M."/>
            <person name="Volff J.-N."/>
            <person name="Guigo R."/>
            <person name="Zody M.C."/>
            <person name="Mesirov J."/>
            <person name="Lindblad-Toh K."/>
            <person name="Birren B."/>
            <person name="Nusbaum C."/>
            <person name="Kahn D."/>
            <person name="Robinson-Rechavi M."/>
            <person name="Laudet V."/>
            <person name="Schachter V."/>
            <person name="Quetier F."/>
            <person name="Saurin W."/>
            <person name="Scarpelli C."/>
            <person name="Wincker P."/>
            <person name="Lander E.S."/>
            <person name="Weissenbach J."/>
            <person name="Roest Crollius H."/>
        </authorList>
    </citation>
    <scope>NUCLEOTIDE SEQUENCE [LARGE SCALE GENOMIC DNA]</scope>
</reference>
<feature type="domain" description="HTH myb-type" evidence="10">
    <location>
        <begin position="19"/>
        <end position="74"/>
    </location>
</feature>
<dbReference type="GO" id="GO:0046983">
    <property type="term" value="F:protein dimerization activity"/>
    <property type="evidence" value="ECO:0007669"/>
    <property type="project" value="InterPro"/>
</dbReference>
<evidence type="ECO:0000256" key="1">
    <source>
        <dbReference type="ARBA" id="ARBA00004123"/>
    </source>
</evidence>
<evidence type="ECO:0000256" key="6">
    <source>
        <dbReference type="ARBA" id="ARBA00023125"/>
    </source>
</evidence>
<dbReference type="Gene3D" id="1.10.10.60">
    <property type="entry name" value="Homeodomain-like"/>
    <property type="match status" value="2"/>
</dbReference>
<dbReference type="FunFam" id="1.10.10.60:FF:000010">
    <property type="entry name" value="Transcriptional activator Myb isoform A"/>
    <property type="match status" value="1"/>
</dbReference>
<dbReference type="PROSITE" id="PS50090">
    <property type="entry name" value="MYB_LIKE"/>
    <property type="match status" value="2"/>
</dbReference>
<dbReference type="GO" id="GO:0003677">
    <property type="term" value="F:DNA binding"/>
    <property type="evidence" value="ECO:0007669"/>
    <property type="project" value="UniProtKB-KW"/>
</dbReference>
<feature type="domain" description="Myb-like" evidence="9">
    <location>
        <begin position="19"/>
        <end position="70"/>
    </location>
</feature>
<protein>
    <submittedName>
        <fullName evidence="11">(spotted green pufferfish) hypothetical protein</fullName>
    </submittedName>
</protein>
<dbReference type="PANTHER" id="PTHR46481">
    <property type="entry name" value="ZINC FINGER BED DOMAIN-CONTAINING PROTEIN 4"/>
    <property type="match status" value="1"/>
</dbReference>
<dbReference type="PANTHER" id="PTHR46481:SF10">
    <property type="entry name" value="ZINC FINGER BED DOMAIN-CONTAINING PROTEIN 39"/>
    <property type="match status" value="1"/>
</dbReference>
<sequence length="718" mass="80190">HWKGRTELQCMQRWNMHLDPSVLKTCWTKDEDEKIAELVKKYGTINWTLISTHMSRRTAKQCRDRWQNHLDPQIKKSAWTTEEELIVYKAHLVLGNRWTEIAKLIPGSLNSSPTSSSGAAPVDQKKLAEAALRMIAEDMLPLSFVEGAGFRSFMKTISPEYGKLSQRALGLQLYDEVERTIKPQLIRDLKASIAKDAEGAVHVTLDLWAGHGSSPAEDPILVVRIHFVSESWQLRRPTVAFRHLAGENLGTAVAKELEAVLLSYGVFPNNVGVILTNQAKDTLAKNSLFCNYKVMCSSNRGDPDADGIVAFVSDQMLDTDSPFSELQMGTKTTCAAIRLQLVIKEALRNSRVVENLLMQVHNVVAFFRSNAYWSEVLFRECNVSLCPSSSGHRWNSMIISLRRMSQESAWSKVMSVLAQARIEASDAASAPPLIMVKREQVLDILAHLELFSEAIQVLQGNGVTISYIIPSLIGLDKALETLDTNYTHFNRALRTGLCTHFQDLIHQNEMIIATVLDPRIKLQPFPDAKLEEPTEFLMPPSKCKARTTVEARLGSSVASAAPKEAEQDDAAKELKVEEDVQKDKHTDELIEVSSDSSDDMAEGDHLKRKSIFNFLQPPAKAVKMSELDVYLSEPLVESSSSLSYWKCAAGFPQLQRLSRKLLAVPATSGGFDRLYPMAACIVRARRNHLPPHTTERLLLYKNSLNTKVVKKSIGVSKA</sequence>
<dbReference type="EMBL" id="CAAE01014710">
    <property type="protein sequence ID" value="CAG03244.1"/>
    <property type="molecule type" value="Genomic_DNA"/>
</dbReference>
<feature type="region of interest" description="Disordered" evidence="8">
    <location>
        <begin position="577"/>
        <end position="602"/>
    </location>
</feature>
<dbReference type="InterPro" id="IPR001005">
    <property type="entry name" value="SANT/Myb"/>
</dbReference>
<reference evidence="11" key="2">
    <citation type="submission" date="2004-02" db="EMBL/GenBank/DDBJ databases">
        <authorList>
            <consortium name="Genoscope"/>
            <consortium name="Whitehead Institute Centre for Genome Research"/>
        </authorList>
    </citation>
    <scope>NUCLEOTIDE SEQUENCE</scope>
</reference>
<dbReference type="AlphaFoldDB" id="Q4S7Y8"/>
<dbReference type="KEGG" id="tng:GSTEN00022578G001"/>
<keyword evidence="6" id="KW-0238">DNA-binding</keyword>
<dbReference type="Gene3D" id="1.10.10.1070">
    <property type="entry name" value="Zinc finger, BED domain-containing"/>
    <property type="match status" value="1"/>
</dbReference>
<keyword evidence="3" id="KW-0677">Repeat</keyword>
<dbReference type="InterPro" id="IPR017930">
    <property type="entry name" value="Myb_dom"/>
</dbReference>
<dbReference type="CDD" id="cd00167">
    <property type="entry name" value="SANT"/>
    <property type="match status" value="2"/>
</dbReference>
<dbReference type="InterPro" id="IPR009057">
    <property type="entry name" value="Homeodomain-like_sf"/>
</dbReference>
<gene>
    <name evidence="11" type="ORF">GSTENG00022578001</name>
</gene>
<feature type="domain" description="Myb-like" evidence="9">
    <location>
        <begin position="71"/>
        <end position="107"/>
    </location>
</feature>
<evidence type="ECO:0000256" key="4">
    <source>
        <dbReference type="ARBA" id="ARBA00022771"/>
    </source>
</evidence>
<dbReference type="SMART" id="SM00717">
    <property type="entry name" value="SANT"/>
    <property type="match status" value="2"/>
</dbReference>
<evidence type="ECO:0000256" key="3">
    <source>
        <dbReference type="ARBA" id="ARBA00022737"/>
    </source>
</evidence>
<dbReference type="GO" id="GO:0008270">
    <property type="term" value="F:zinc ion binding"/>
    <property type="evidence" value="ECO:0007669"/>
    <property type="project" value="UniProtKB-KW"/>
</dbReference>
<keyword evidence="4" id="KW-0863">Zinc-finger</keyword>
<comment type="caution">
    <text evidence="11">The sequence shown here is derived from an EMBL/GenBank/DDBJ whole genome shotgun (WGS) entry which is preliminary data.</text>
</comment>
<dbReference type="InterPro" id="IPR008906">
    <property type="entry name" value="HATC_C_dom"/>
</dbReference>
<evidence type="ECO:0000256" key="2">
    <source>
        <dbReference type="ARBA" id="ARBA00022723"/>
    </source>
</evidence>
<evidence type="ECO:0000313" key="11">
    <source>
        <dbReference type="EMBL" id="CAG03244.1"/>
    </source>
</evidence>
<evidence type="ECO:0000256" key="7">
    <source>
        <dbReference type="ARBA" id="ARBA00023242"/>
    </source>
</evidence>
<dbReference type="SUPFAM" id="SSF140996">
    <property type="entry name" value="Hermes dimerisation domain"/>
    <property type="match status" value="1"/>
</dbReference>
<dbReference type="OrthoDB" id="2143914at2759"/>
<dbReference type="Pfam" id="PF13921">
    <property type="entry name" value="Myb_DNA-bind_6"/>
    <property type="match status" value="1"/>
</dbReference>
<dbReference type="SUPFAM" id="SSF53098">
    <property type="entry name" value="Ribonuclease H-like"/>
    <property type="match status" value="1"/>
</dbReference>
<dbReference type="PROSITE" id="PS51294">
    <property type="entry name" value="HTH_MYB"/>
    <property type="match status" value="2"/>
</dbReference>
<dbReference type="Pfam" id="PF05699">
    <property type="entry name" value="Dimer_Tnp_hAT"/>
    <property type="match status" value="1"/>
</dbReference>
<dbReference type="GO" id="GO:0005634">
    <property type="term" value="C:nucleus"/>
    <property type="evidence" value="ECO:0007669"/>
    <property type="project" value="UniProtKB-SubCell"/>
</dbReference>
<accession>Q4S7Y8</accession>